<evidence type="ECO:0000256" key="3">
    <source>
        <dbReference type="ARBA" id="ARBA00007658"/>
    </source>
</evidence>
<feature type="active site" evidence="10">
    <location>
        <position position="224"/>
    </location>
</feature>
<keyword evidence="15" id="KW-1185">Reference proteome</keyword>
<evidence type="ECO:0000256" key="11">
    <source>
        <dbReference type="PIRSR" id="PIRSR601382-2"/>
    </source>
</evidence>
<keyword evidence="13" id="KW-0326">Glycosidase</keyword>
<dbReference type="SUPFAM" id="SSF48225">
    <property type="entry name" value="Seven-hairpin glycosidases"/>
    <property type="match status" value="1"/>
</dbReference>
<dbReference type="FunCoup" id="A0A0C2WZG1">
    <property type="interactions" value="526"/>
</dbReference>
<evidence type="ECO:0000256" key="2">
    <source>
        <dbReference type="ARBA" id="ARBA00004922"/>
    </source>
</evidence>
<evidence type="ECO:0000256" key="9">
    <source>
        <dbReference type="ARBA" id="ARBA00048605"/>
    </source>
</evidence>
<evidence type="ECO:0000256" key="7">
    <source>
        <dbReference type="ARBA" id="ARBA00023157"/>
    </source>
</evidence>
<evidence type="ECO:0000256" key="8">
    <source>
        <dbReference type="ARBA" id="ARBA00047669"/>
    </source>
</evidence>
<dbReference type="GO" id="GO:0005975">
    <property type="term" value="P:carbohydrate metabolic process"/>
    <property type="evidence" value="ECO:0007669"/>
    <property type="project" value="InterPro"/>
</dbReference>
<dbReference type="InterPro" id="IPR050749">
    <property type="entry name" value="Glycosyl_Hydrolase_47"/>
</dbReference>
<evidence type="ECO:0000256" key="4">
    <source>
        <dbReference type="ARBA" id="ARBA00022723"/>
    </source>
</evidence>
<comment type="similarity">
    <text evidence="3 13">Belongs to the glycosyl hydrolase 47 family.</text>
</comment>
<dbReference type="GO" id="GO:0005509">
    <property type="term" value="F:calcium ion binding"/>
    <property type="evidence" value="ECO:0007669"/>
    <property type="project" value="InterPro"/>
</dbReference>
<feature type="disulfide bond" evidence="12">
    <location>
        <begin position="296"/>
        <end position="329"/>
    </location>
</feature>
<dbReference type="Pfam" id="PF01532">
    <property type="entry name" value="Glyco_hydro_47"/>
    <property type="match status" value="1"/>
</dbReference>
<organism evidence="14 15">
    <name type="scientific">Amanita muscaria (strain Koide BX008)</name>
    <dbReference type="NCBI Taxonomy" id="946122"/>
    <lineage>
        <taxon>Eukaryota</taxon>
        <taxon>Fungi</taxon>
        <taxon>Dikarya</taxon>
        <taxon>Basidiomycota</taxon>
        <taxon>Agaricomycotina</taxon>
        <taxon>Agaricomycetes</taxon>
        <taxon>Agaricomycetidae</taxon>
        <taxon>Agaricales</taxon>
        <taxon>Pluteineae</taxon>
        <taxon>Amanitaceae</taxon>
        <taxon>Amanita</taxon>
    </lineage>
</organism>
<dbReference type="GO" id="GO:0005783">
    <property type="term" value="C:endoplasmic reticulum"/>
    <property type="evidence" value="ECO:0007669"/>
    <property type="project" value="TreeGrafter"/>
</dbReference>
<dbReference type="GO" id="GO:0036503">
    <property type="term" value="P:ERAD pathway"/>
    <property type="evidence" value="ECO:0007669"/>
    <property type="project" value="UniProtKB-ARBA"/>
</dbReference>
<dbReference type="STRING" id="946122.A0A0C2WZG1"/>
<dbReference type="InterPro" id="IPR012341">
    <property type="entry name" value="6hp_glycosidase-like_sf"/>
</dbReference>
<keyword evidence="5 13" id="KW-0378">Hydrolase</keyword>
<comment type="catalytic activity">
    <reaction evidence="9">
        <text>N(4)-(alpha-D-Man-(1-&gt;2)-alpha-D-Man-(1-&gt;2)-alpha-D-Man-(1-&gt;3)-[alpha-D-Man-(1-&gt;2)-alpha-D-Man-(1-&gt;3)-[alpha-D-Man-(1-&gt;2)-alpha-D-Man-(1-&gt;6)]-alpha-D-Man-(1-&gt;6)]-beta-D-Man-(1-&gt;4)-beta-D-GlcNAc-(1-&gt;4)-beta-D-GlcNAc)-L-asparaginyl-[protein] (N-glucan mannose isomer 9A1,2,3B1,2,3) + 4 H2O = N(4)-(alpha-D-Man-(1-&gt;3)-[alpha-D-Man-(1-&gt;3)-[alpha-D-Man-(1-&gt;6)]-alpha-D-Man-(1-&gt;6)]-beta-D-Man-(1-&gt;4)-beta-D-GlcNAc-(1-&gt;4)-beta-D-GlcNAc)-L-asparaginyl-[protein] (N-glucan mannose isomer 5A1,2) + 4 beta-D-mannose</text>
        <dbReference type="Rhea" id="RHEA:56008"/>
        <dbReference type="Rhea" id="RHEA-COMP:14356"/>
        <dbReference type="Rhea" id="RHEA-COMP:14367"/>
        <dbReference type="ChEBI" id="CHEBI:15377"/>
        <dbReference type="ChEBI" id="CHEBI:28563"/>
        <dbReference type="ChEBI" id="CHEBI:59087"/>
        <dbReference type="ChEBI" id="CHEBI:139493"/>
        <dbReference type="EC" id="3.2.1.113"/>
    </reaction>
</comment>
<feature type="active site" description="Proton donor" evidence="10">
    <location>
        <position position="90"/>
    </location>
</feature>
<dbReference type="EMBL" id="KN818279">
    <property type="protein sequence ID" value="KIL61808.1"/>
    <property type="molecule type" value="Genomic_DNA"/>
</dbReference>
<evidence type="ECO:0000256" key="13">
    <source>
        <dbReference type="RuleBase" id="RU361193"/>
    </source>
</evidence>
<comment type="catalytic activity">
    <reaction evidence="8">
        <text>N(4)-(alpha-D-Man-(1-&gt;2)-alpha-D-Man-(1-&gt;2)-alpha-D-Man-(1-&gt;3)-[alpha-D-Man-(1-&gt;3)-[alpha-D-Man-(1-&gt;2)-alpha-D-Man-(1-&gt;6)]-alpha-D-Man-(1-&gt;6)]-beta-D-Man-(1-&gt;4)-beta-D-GlcNAc-(1-&gt;4)-beta-D-GlcNAc)-L-asparaginyl-[protein] (N-glucan mannose isomer 8A1,2,3B1,3) + 3 H2O = N(4)-(alpha-D-Man-(1-&gt;3)-[alpha-D-Man-(1-&gt;3)-[alpha-D-Man-(1-&gt;6)]-alpha-D-Man-(1-&gt;6)]-beta-D-Man-(1-&gt;4)-beta-D-GlcNAc-(1-&gt;4)-beta-D-GlcNAc)-L-asparaginyl-[protein] (N-glucan mannose isomer 5A1,2) + 3 beta-D-mannose</text>
        <dbReference type="Rhea" id="RHEA:56028"/>
        <dbReference type="Rhea" id="RHEA-COMP:14358"/>
        <dbReference type="Rhea" id="RHEA-COMP:14367"/>
        <dbReference type="ChEBI" id="CHEBI:15377"/>
        <dbReference type="ChEBI" id="CHEBI:28563"/>
        <dbReference type="ChEBI" id="CHEBI:59087"/>
        <dbReference type="ChEBI" id="CHEBI:60628"/>
        <dbReference type="EC" id="3.2.1.113"/>
    </reaction>
</comment>
<evidence type="ECO:0000256" key="12">
    <source>
        <dbReference type="PIRSR" id="PIRSR601382-3"/>
    </source>
</evidence>
<dbReference type="InParanoid" id="A0A0C2WZG1"/>
<dbReference type="InterPro" id="IPR001382">
    <property type="entry name" value="Glyco_hydro_47"/>
</dbReference>
<feature type="active site" description="Proton donor" evidence="10">
    <location>
        <position position="342"/>
    </location>
</feature>
<dbReference type="InterPro" id="IPR036026">
    <property type="entry name" value="Seven-hairpin_glycosidases"/>
</dbReference>
<evidence type="ECO:0000256" key="10">
    <source>
        <dbReference type="PIRSR" id="PIRSR601382-1"/>
    </source>
</evidence>
<comment type="cofactor">
    <cofactor evidence="1 11">
        <name>Ca(2+)</name>
        <dbReference type="ChEBI" id="CHEBI:29108"/>
    </cofactor>
</comment>
<evidence type="ECO:0000256" key="1">
    <source>
        <dbReference type="ARBA" id="ARBA00001913"/>
    </source>
</evidence>
<name>A0A0C2WZG1_AMAMK</name>
<dbReference type="PANTHER" id="PTHR11742">
    <property type="entry name" value="MANNOSYL-OLIGOSACCHARIDE ALPHA-1,2-MANNOSIDASE-RELATED"/>
    <property type="match status" value="1"/>
</dbReference>
<dbReference type="PANTHER" id="PTHR11742:SF55">
    <property type="entry name" value="ENDOPLASMIC RETICULUM MANNOSYL-OLIGOSACCHARIDE 1,2-ALPHA-MANNOSIDASE"/>
    <property type="match status" value="1"/>
</dbReference>
<keyword evidence="7 12" id="KW-1015">Disulfide bond</keyword>
<dbReference type="Gene3D" id="1.50.10.10">
    <property type="match status" value="1"/>
</dbReference>
<evidence type="ECO:0000313" key="14">
    <source>
        <dbReference type="EMBL" id="KIL61808.1"/>
    </source>
</evidence>
<dbReference type="GO" id="GO:0004571">
    <property type="term" value="F:mannosyl-oligosaccharide 1,2-alpha-mannosidase activity"/>
    <property type="evidence" value="ECO:0007669"/>
    <property type="project" value="UniProtKB-EC"/>
</dbReference>
<keyword evidence="6 11" id="KW-0106">Calcium</keyword>
<dbReference type="PRINTS" id="PR00747">
    <property type="entry name" value="GLYHDRLASE47"/>
</dbReference>
<comment type="pathway">
    <text evidence="2">Protein modification; protein glycosylation.</text>
</comment>
<protein>
    <recommendedName>
        <fullName evidence="13">alpha-1,2-Mannosidase</fullName>
        <ecNumber evidence="13">3.2.1.-</ecNumber>
    </recommendedName>
</protein>
<evidence type="ECO:0000256" key="6">
    <source>
        <dbReference type="ARBA" id="ARBA00022837"/>
    </source>
</evidence>
<gene>
    <name evidence="14" type="ORF">M378DRAFT_187497</name>
</gene>
<evidence type="ECO:0000256" key="5">
    <source>
        <dbReference type="ARBA" id="ARBA00022801"/>
    </source>
</evidence>
<proteinExistence type="inferred from homology"/>
<dbReference type="HOGENOM" id="CLU_003818_3_0_1"/>
<dbReference type="Proteomes" id="UP000054549">
    <property type="component" value="Unassembled WGS sequence"/>
</dbReference>
<reference evidence="14 15" key="1">
    <citation type="submission" date="2014-04" db="EMBL/GenBank/DDBJ databases">
        <title>Evolutionary Origins and Diversification of the Mycorrhizal Mutualists.</title>
        <authorList>
            <consortium name="DOE Joint Genome Institute"/>
            <consortium name="Mycorrhizal Genomics Consortium"/>
            <person name="Kohler A."/>
            <person name="Kuo A."/>
            <person name="Nagy L.G."/>
            <person name="Floudas D."/>
            <person name="Copeland A."/>
            <person name="Barry K.W."/>
            <person name="Cichocki N."/>
            <person name="Veneault-Fourrey C."/>
            <person name="LaButti K."/>
            <person name="Lindquist E.A."/>
            <person name="Lipzen A."/>
            <person name="Lundell T."/>
            <person name="Morin E."/>
            <person name="Murat C."/>
            <person name="Riley R."/>
            <person name="Ohm R."/>
            <person name="Sun H."/>
            <person name="Tunlid A."/>
            <person name="Henrissat B."/>
            <person name="Grigoriev I.V."/>
            <person name="Hibbett D.S."/>
            <person name="Martin F."/>
        </authorList>
    </citation>
    <scope>NUCLEOTIDE SEQUENCE [LARGE SCALE GENOMIC DNA]</scope>
    <source>
        <strain evidence="14 15">Koide BX008</strain>
    </source>
</reference>
<accession>A0A0C2WZG1</accession>
<dbReference type="EC" id="3.2.1.-" evidence="13"/>
<evidence type="ECO:0000313" key="15">
    <source>
        <dbReference type="Proteomes" id="UP000054549"/>
    </source>
</evidence>
<feature type="binding site" evidence="11">
    <location>
        <position position="477"/>
    </location>
    <ligand>
        <name>Ca(2+)</name>
        <dbReference type="ChEBI" id="CHEBI:29108"/>
    </ligand>
</feature>
<keyword evidence="4 11" id="KW-0479">Metal-binding</keyword>
<dbReference type="GO" id="GO:0016020">
    <property type="term" value="C:membrane"/>
    <property type="evidence" value="ECO:0007669"/>
    <property type="project" value="InterPro"/>
</dbReference>
<feature type="active site" evidence="10">
    <location>
        <position position="390"/>
    </location>
</feature>
<sequence length="496" mass="56609">MADKAKMRAVVDAFKHAWAAYERNAMGYDEYHPLTKRGTNFSLKGGIGYMIIDALDTIQIMGLEDEYKRARQWIADSLSFDRDENFNLFETTIRVLGGLLSAYHLSHNDTLYLEKAIDLADRLLPAFDTASGVPQAMSNLGQRVGIYDRGNGGMVSTAEATTLQLEFRYLSHISGNNTYWDKAEKVLRIVKDQTLPLGGLAPIFMQPEKGEFALTDIRLGSRGDSFYEYLLKQYIQTNQTEPVYRKMYDKTMRAVQDRLVKKSMKKGLSYTVELQANYRINEEPWKESPKQDHLVCFLGGSLMLGTRFGGSDLANARDWKTGEALVEGCMATHETETGLSPEIVYWRVQGDNLGDTYPNDWYIKGSYGVARGGSWTKMTSYDARYILRPETVESLFLAYRLSGDNKYREWGWGIFQSIEKYCRLESGGYASIVDVDDANSRKDDKMETFFLAETLKYLYLLFSDDTVIPLNEYVFNTEAHPLPIFTPSLDRRWLEG</sequence>
<dbReference type="OrthoDB" id="8118055at2759"/>
<dbReference type="AlphaFoldDB" id="A0A0C2WZG1"/>